<dbReference type="InterPro" id="IPR043427">
    <property type="entry name" value="YscJ/FliF"/>
</dbReference>
<evidence type="ECO:0000256" key="4">
    <source>
        <dbReference type="ARBA" id="ARBA00022475"/>
    </source>
</evidence>
<dbReference type="GO" id="GO:0071973">
    <property type="term" value="P:bacterial-type flagellum-dependent cell motility"/>
    <property type="evidence" value="ECO:0007669"/>
    <property type="project" value="InterPro"/>
</dbReference>
<keyword evidence="6 11" id="KW-1133">Transmembrane helix</keyword>
<evidence type="ECO:0000256" key="3">
    <source>
        <dbReference type="ARBA" id="ARBA00007971"/>
    </source>
</evidence>
<keyword evidence="14" id="KW-0282">Flagellum</keyword>
<feature type="domain" description="Flagellar M-ring N-terminal" evidence="12">
    <location>
        <begin position="46"/>
        <end position="220"/>
    </location>
</feature>
<dbReference type="RefSeq" id="WP_240986259.1">
    <property type="nucleotide sequence ID" value="NZ_CDGJ01000003.1"/>
</dbReference>
<keyword evidence="14" id="KW-0969">Cilium</keyword>
<sequence length="530" mass="56609">MNFSWTDWRKSLRDFWQKLTRPQKTVTVAAPLLVATALITLIVWAGRPQYVPLFSKIDLTSAAAVRSKLVSLKIPYELQDGGGTILVPKAQAAEARLELASAGVPQGSKFSFDYLNQMQLGETDADRQLRYVLALQSELANTLKTLNGVEDASVHIVMPQPSLFEGKTQAATAAVTLKLAPGVTLSREQVRGVANLLAASVEGLKPGNVTIVDTNGQVLSDVLNEAASSAGLSNSQLRIQEAVQKRIQQSVQSMLDQALGSGNAVVRVNADLNFDQVKVTSDKYGAGALVSKQVTSEKSSGGTAGAAPGVNSNVPGYPAVGGGNTTTSGQSSSTENYQPDKTQTEQVVSPGAIKRLSISVMADSNKVTPTQLASIQGLVTSAAGLDPKRGDQIRVAAIPFDTTALNQAQAAMARAAQNRRLLRYAELGAGILLGIIFLLLLVRTRSKRKRLARTDALTGEGQPLAAAEAEGVLLAQQQAEEEARAKLQKRQAKSAIEIERQKIREAVELYTRNNADEAARLLKTWLSEEY</sequence>
<dbReference type="PANTHER" id="PTHR30046:SF0">
    <property type="entry name" value="FLAGELLAR M-RING PROTEIN"/>
    <property type="match status" value="1"/>
</dbReference>
<dbReference type="InterPro" id="IPR000067">
    <property type="entry name" value="FlgMring_FliF"/>
</dbReference>
<dbReference type="InterPro" id="IPR006182">
    <property type="entry name" value="FliF_N_dom"/>
</dbReference>
<dbReference type="Proteomes" id="UP000836597">
    <property type="component" value="Chromosome"/>
</dbReference>
<evidence type="ECO:0000313" key="15">
    <source>
        <dbReference type="EMBL" id="CEJ05850.1"/>
    </source>
</evidence>
<name>A0A8S0W5A5_9FIRM</name>
<dbReference type="GO" id="GO:0005886">
    <property type="term" value="C:plasma membrane"/>
    <property type="evidence" value="ECO:0007669"/>
    <property type="project" value="UniProtKB-SubCell"/>
</dbReference>
<comment type="subcellular location">
    <subcellularLocation>
        <location evidence="1 9">Bacterial flagellum basal body</location>
    </subcellularLocation>
    <subcellularLocation>
        <location evidence="2">Cell membrane</location>
        <topology evidence="2">Multi-pass membrane protein</topology>
    </subcellularLocation>
</comment>
<feature type="region of interest" description="Disordered" evidence="10">
    <location>
        <begin position="294"/>
        <end position="348"/>
    </location>
</feature>
<evidence type="ECO:0000313" key="16">
    <source>
        <dbReference type="Proteomes" id="UP001071230"/>
    </source>
</evidence>
<accession>A0A8S0W5A5</accession>
<evidence type="ECO:0000256" key="8">
    <source>
        <dbReference type="ARBA" id="ARBA00023143"/>
    </source>
</evidence>
<evidence type="ECO:0000259" key="12">
    <source>
        <dbReference type="Pfam" id="PF01514"/>
    </source>
</evidence>
<comment type="similarity">
    <text evidence="3 9">Belongs to the FliF family.</text>
</comment>
<evidence type="ECO:0000256" key="11">
    <source>
        <dbReference type="SAM" id="Phobius"/>
    </source>
</evidence>
<dbReference type="InterPro" id="IPR045851">
    <property type="entry name" value="AMP-bd_C_sf"/>
</dbReference>
<keyword evidence="5 11" id="KW-0812">Transmembrane</keyword>
<comment type="function">
    <text evidence="9">The M ring may be actively involved in energy transduction.</text>
</comment>
<organism evidence="14">
    <name type="scientific">Acididesulfobacillus acetoxydans</name>
    <dbReference type="NCBI Taxonomy" id="1561005"/>
    <lineage>
        <taxon>Bacteria</taxon>
        <taxon>Bacillati</taxon>
        <taxon>Bacillota</taxon>
        <taxon>Clostridia</taxon>
        <taxon>Eubacteriales</taxon>
        <taxon>Peptococcaceae</taxon>
        <taxon>Acididesulfobacillus</taxon>
    </lineage>
</organism>
<proteinExistence type="inferred from homology"/>
<keyword evidence="14" id="KW-0966">Cell projection</keyword>
<evidence type="ECO:0000256" key="7">
    <source>
        <dbReference type="ARBA" id="ARBA00023136"/>
    </source>
</evidence>
<dbReference type="EMBL" id="CDGJ01000003">
    <property type="protein sequence ID" value="CEJ05850.1"/>
    <property type="molecule type" value="Genomic_DNA"/>
</dbReference>
<keyword evidence="4" id="KW-1003">Cell membrane</keyword>
<feature type="compositionally biased region" description="Polar residues" evidence="10">
    <location>
        <begin position="335"/>
        <end position="347"/>
    </location>
</feature>
<keyword evidence="8 9" id="KW-0975">Bacterial flagellum</keyword>
<reference evidence="14" key="2">
    <citation type="submission" date="2020-01" db="EMBL/GenBank/DDBJ databases">
        <authorList>
            <person name="Hornung B."/>
        </authorList>
    </citation>
    <scope>NUCLEOTIDE SEQUENCE</scope>
    <source>
        <strain evidence="14">PacBioINE</strain>
    </source>
</reference>
<dbReference type="GO" id="GO:0009431">
    <property type="term" value="C:bacterial-type flagellum basal body, MS ring"/>
    <property type="evidence" value="ECO:0007669"/>
    <property type="project" value="InterPro"/>
</dbReference>
<dbReference type="InterPro" id="IPR013556">
    <property type="entry name" value="Flag_M-ring_C"/>
</dbReference>
<dbReference type="PANTHER" id="PTHR30046">
    <property type="entry name" value="FLAGELLAR M-RING PROTEIN"/>
    <property type="match status" value="1"/>
</dbReference>
<evidence type="ECO:0000256" key="6">
    <source>
        <dbReference type="ARBA" id="ARBA00022989"/>
    </source>
</evidence>
<dbReference type="KEGG" id="aacx:DEACI_3791"/>
<dbReference type="NCBIfam" id="TIGR00206">
    <property type="entry name" value="fliF"/>
    <property type="match status" value="1"/>
</dbReference>
<dbReference type="EMBL" id="LR746496">
    <property type="protein sequence ID" value="CAA7602968.1"/>
    <property type="molecule type" value="Genomic_DNA"/>
</dbReference>
<keyword evidence="7 11" id="KW-0472">Membrane</keyword>
<evidence type="ECO:0000256" key="9">
    <source>
        <dbReference type="PIRNR" id="PIRNR004862"/>
    </source>
</evidence>
<evidence type="ECO:0000259" key="13">
    <source>
        <dbReference type="Pfam" id="PF08345"/>
    </source>
</evidence>
<dbReference type="AlphaFoldDB" id="A0A8S0W5A5"/>
<dbReference type="GO" id="GO:0003774">
    <property type="term" value="F:cytoskeletal motor activity"/>
    <property type="evidence" value="ECO:0007669"/>
    <property type="project" value="InterPro"/>
</dbReference>
<dbReference type="Proteomes" id="UP001071230">
    <property type="component" value="Unassembled WGS sequence"/>
</dbReference>
<dbReference type="PIRSF" id="PIRSF004862">
    <property type="entry name" value="FliF"/>
    <property type="match status" value="1"/>
</dbReference>
<evidence type="ECO:0000256" key="1">
    <source>
        <dbReference type="ARBA" id="ARBA00004117"/>
    </source>
</evidence>
<feature type="compositionally biased region" description="Low complexity" evidence="10">
    <location>
        <begin position="325"/>
        <end position="334"/>
    </location>
</feature>
<feature type="domain" description="Flagellar M-ring C-terminal" evidence="13">
    <location>
        <begin position="255"/>
        <end position="400"/>
    </location>
</feature>
<feature type="transmembrane region" description="Helical" evidence="11">
    <location>
        <begin position="26"/>
        <end position="46"/>
    </location>
</feature>
<evidence type="ECO:0000313" key="14">
    <source>
        <dbReference type="EMBL" id="CAA7602968.1"/>
    </source>
</evidence>
<protein>
    <recommendedName>
        <fullName evidence="9">Flagellar M-ring protein</fullName>
    </recommendedName>
</protein>
<reference evidence="15" key="1">
    <citation type="submission" date="2014-11" db="EMBL/GenBank/DDBJ databases">
        <authorList>
            <person name="Hornung B.V."/>
        </authorList>
    </citation>
    <scope>NUCLEOTIDE SEQUENCE</scope>
    <source>
        <strain evidence="15">INE</strain>
    </source>
</reference>
<evidence type="ECO:0000256" key="10">
    <source>
        <dbReference type="SAM" id="MobiDB-lite"/>
    </source>
</evidence>
<keyword evidence="16" id="KW-1185">Reference proteome</keyword>
<evidence type="ECO:0000256" key="2">
    <source>
        <dbReference type="ARBA" id="ARBA00004651"/>
    </source>
</evidence>
<dbReference type="Pfam" id="PF01514">
    <property type="entry name" value="YscJ_FliF"/>
    <property type="match status" value="1"/>
</dbReference>
<dbReference type="Gene3D" id="3.30.300.30">
    <property type="match status" value="1"/>
</dbReference>
<dbReference type="PRINTS" id="PR01009">
    <property type="entry name" value="FLGMRINGFLIF"/>
</dbReference>
<evidence type="ECO:0000256" key="5">
    <source>
        <dbReference type="ARBA" id="ARBA00022692"/>
    </source>
</evidence>
<gene>
    <name evidence="15" type="ORF">DEACI_0270</name>
    <name evidence="14" type="ORF">DEACI_3791</name>
</gene>
<dbReference type="Pfam" id="PF08345">
    <property type="entry name" value="YscJ_FliF_C"/>
    <property type="match status" value="1"/>
</dbReference>
<feature type="transmembrane region" description="Helical" evidence="11">
    <location>
        <begin position="421"/>
        <end position="442"/>
    </location>
</feature>